<dbReference type="EMBL" id="KE344565">
    <property type="protein sequence ID" value="EXB67551.1"/>
    <property type="molecule type" value="Genomic_DNA"/>
</dbReference>
<reference evidence="4" key="1">
    <citation type="submission" date="2013-01" db="EMBL/GenBank/DDBJ databases">
        <title>Draft Genome Sequence of a Mulberry Tree, Morus notabilis C.K. Schneid.</title>
        <authorList>
            <person name="He N."/>
            <person name="Zhao S."/>
        </authorList>
    </citation>
    <scope>NUCLEOTIDE SEQUENCE</scope>
</reference>
<dbReference type="Pfam" id="PF13456">
    <property type="entry name" value="RVT_3"/>
    <property type="match status" value="1"/>
</dbReference>
<evidence type="ECO:0000256" key="1">
    <source>
        <dbReference type="SAM" id="MobiDB-lite"/>
    </source>
</evidence>
<accession>W9RER5</accession>
<sequence length="236" mass="26594">MEKVAPGRIEPKKQPAPAPKQMQDRSDAVIEPLEEINLSSDPNVQKPVSISTELSSEEKHRLIDLLKQNVDVFLWSYEEMPSATYQRAMTVVFHDMMGKEVEDYLLQLSEFDITYTTLTAIKSQAVINLMTQFEYEAFLTGMATTRNMGIKKLKVIGDSNLVVKQMNGDIAVKEPALTHYRTMAQRMVKKFKQVVIEHTPESGNRYTDALVTLGSRLCFSGEATSMAILKKDASII</sequence>
<dbReference type="AlphaFoldDB" id="W9RER5"/>
<protein>
    <recommendedName>
        <fullName evidence="2">RNase H type-1 domain-containing protein</fullName>
    </recommendedName>
</protein>
<dbReference type="GO" id="GO:0004523">
    <property type="term" value="F:RNA-DNA hybrid ribonuclease activity"/>
    <property type="evidence" value="ECO:0007669"/>
    <property type="project" value="InterPro"/>
</dbReference>
<dbReference type="InterPro" id="IPR036397">
    <property type="entry name" value="RNaseH_sf"/>
</dbReference>
<feature type="compositionally biased region" description="Basic and acidic residues" evidence="1">
    <location>
        <begin position="1"/>
        <end position="13"/>
    </location>
</feature>
<name>W9RER5_9ROSA</name>
<keyword evidence="4" id="KW-1185">Reference proteome</keyword>
<gene>
    <name evidence="3" type="ORF">L484_006000</name>
</gene>
<dbReference type="Proteomes" id="UP000030645">
    <property type="component" value="Unassembled WGS sequence"/>
</dbReference>
<feature type="domain" description="RNase H type-1" evidence="2">
    <location>
        <begin position="131"/>
        <end position="212"/>
    </location>
</feature>
<evidence type="ECO:0000313" key="4">
    <source>
        <dbReference type="Proteomes" id="UP000030645"/>
    </source>
</evidence>
<dbReference type="Gene3D" id="3.30.420.10">
    <property type="entry name" value="Ribonuclease H-like superfamily/Ribonuclease H"/>
    <property type="match status" value="1"/>
</dbReference>
<evidence type="ECO:0000313" key="3">
    <source>
        <dbReference type="EMBL" id="EXB67551.1"/>
    </source>
</evidence>
<dbReference type="PANTHER" id="PTHR48475">
    <property type="entry name" value="RIBONUCLEASE H"/>
    <property type="match status" value="1"/>
</dbReference>
<dbReference type="SUPFAM" id="SSF53098">
    <property type="entry name" value="Ribonuclease H-like"/>
    <property type="match status" value="1"/>
</dbReference>
<dbReference type="GO" id="GO:0003676">
    <property type="term" value="F:nucleic acid binding"/>
    <property type="evidence" value="ECO:0007669"/>
    <property type="project" value="InterPro"/>
</dbReference>
<organism evidence="3 4">
    <name type="scientific">Morus notabilis</name>
    <dbReference type="NCBI Taxonomy" id="981085"/>
    <lineage>
        <taxon>Eukaryota</taxon>
        <taxon>Viridiplantae</taxon>
        <taxon>Streptophyta</taxon>
        <taxon>Embryophyta</taxon>
        <taxon>Tracheophyta</taxon>
        <taxon>Spermatophyta</taxon>
        <taxon>Magnoliopsida</taxon>
        <taxon>eudicotyledons</taxon>
        <taxon>Gunneridae</taxon>
        <taxon>Pentapetalae</taxon>
        <taxon>rosids</taxon>
        <taxon>fabids</taxon>
        <taxon>Rosales</taxon>
        <taxon>Moraceae</taxon>
        <taxon>Moreae</taxon>
        <taxon>Morus</taxon>
    </lineage>
</organism>
<feature type="region of interest" description="Disordered" evidence="1">
    <location>
        <begin position="1"/>
        <end position="26"/>
    </location>
</feature>
<evidence type="ECO:0000259" key="2">
    <source>
        <dbReference type="Pfam" id="PF13456"/>
    </source>
</evidence>
<dbReference type="InterPro" id="IPR012337">
    <property type="entry name" value="RNaseH-like_sf"/>
</dbReference>
<proteinExistence type="predicted"/>
<dbReference type="InterPro" id="IPR002156">
    <property type="entry name" value="RNaseH_domain"/>
</dbReference>
<dbReference type="PANTHER" id="PTHR48475:SF1">
    <property type="entry name" value="RNASE H TYPE-1 DOMAIN-CONTAINING PROTEIN"/>
    <property type="match status" value="1"/>
</dbReference>